<feature type="region of interest" description="Disordered" evidence="7">
    <location>
        <begin position="1"/>
        <end position="30"/>
    </location>
</feature>
<dbReference type="InterPro" id="IPR046955">
    <property type="entry name" value="PHR1-like"/>
</dbReference>
<comment type="caution">
    <text evidence="9">The sequence shown here is derived from an EMBL/GenBank/DDBJ whole genome shotgun (WGS) entry which is preliminary data.</text>
</comment>
<dbReference type="InterPro" id="IPR006447">
    <property type="entry name" value="Myb_dom_plants"/>
</dbReference>
<dbReference type="SUPFAM" id="SSF46689">
    <property type="entry name" value="Homeodomain-like"/>
    <property type="match status" value="1"/>
</dbReference>
<evidence type="ECO:0000256" key="4">
    <source>
        <dbReference type="ARBA" id="ARBA00023054"/>
    </source>
</evidence>
<dbReference type="InterPro" id="IPR009057">
    <property type="entry name" value="Homeodomain-like_sf"/>
</dbReference>
<evidence type="ECO:0000313" key="9">
    <source>
        <dbReference type="EMBL" id="RVW32478.1"/>
    </source>
</evidence>
<reference evidence="9 10" key="1">
    <citation type="journal article" date="2018" name="PLoS Genet.">
        <title>Population sequencing reveals clonal diversity and ancestral inbreeding in the grapevine cultivar Chardonnay.</title>
        <authorList>
            <person name="Roach M.J."/>
            <person name="Johnson D.L."/>
            <person name="Bohlmann J."/>
            <person name="van Vuuren H.J."/>
            <person name="Jones S.J."/>
            <person name="Pretorius I.S."/>
            <person name="Schmidt S.A."/>
            <person name="Borneman A.R."/>
        </authorList>
    </citation>
    <scope>NUCLEOTIDE SEQUENCE [LARGE SCALE GENOMIC DNA]</scope>
    <source>
        <strain evidence="10">cv. Chardonnay</strain>
        <tissue evidence="9">Leaf</tissue>
    </source>
</reference>
<organism evidence="9 10">
    <name type="scientific">Vitis vinifera</name>
    <name type="common">Grape</name>
    <dbReference type="NCBI Taxonomy" id="29760"/>
    <lineage>
        <taxon>Eukaryota</taxon>
        <taxon>Viridiplantae</taxon>
        <taxon>Streptophyta</taxon>
        <taxon>Embryophyta</taxon>
        <taxon>Tracheophyta</taxon>
        <taxon>Spermatophyta</taxon>
        <taxon>Magnoliopsida</taxon>
        <taxon>eudicotyledons</taxon>
        <taxon>Gunneridae</taxon>
        <taxon>Pentapetalae</taxon>
        <taxon>rosids</taxon>
        <taxon>Vitales</taxon>
        <taxon>Vitaceae</taxon>
        <taxon>Viteae</taxon>
        <taxon>Vitis</taxon>
    </lineage>
</organism>
<evidence type="ECO:0000256" key="1">
    <source>
        <dbReference type="ARBA" id="ARBA00004123"/>
    </source>
</evidence>
<evidence type="ECO:0000259" key="8">
    <source>
        <dbReference type="PROSITE" id="PS51294"/>
    </source>
</evidence>
<evidence type="ECO:0000256" key="2">
    <source>
        <dbReference type="ARBA" id="ARBA00006783"/>
    </source>
</evidence>
<dbReference type="FunFam" id="1.10.10.60:FF:000002">
    <property type="entry name" value="Myb family transcription factor"/>
    <property type="match status" value="1"/>
</dbReference>
<dbReference type="GO" id="GO:0003677">
    <property type="term" value="F:DNA binding"/>
    <property type="evidence" value="ECO:0007669"/>
    <property type="project" value="InterPro"/>
</dbReference>
<dbReference type="PANTHER" id="PTHR31499:SF79">
    <property type="entry name" value="HTH MYB-TYPE DOMAIN-CONTAINING PROTEIN"/>
    <property type="match status" value="1"/>
</dbReference>
<evidence type="ECO:0000256" key="7">
    <source>
        <dbReference type="SAM" id="MobiDB-lite"/>
    </source>
</evidence>
<dbReference type="Pfam" id="PF14379">
    <property type="entry name" value="Myb_CC_LHEQLE"/>
    <property type="match status" value="1"/>
</dbReference>
<comment type="subcellular location">
    <subcellularLocation>
        <location evidence="1">Nucleus</location>
    </subcellularLocation>
</comment>
<dbReference type="InterPro" id="IPR017930">
    <property type="entry name" value="Myb_dom"/>
</dbReference>
<dbReference type="GO" id="GO:0003700">
    <property type="term" value="F:DNA-binding transcription factor activity"/>
    <property type="evidence" value="ECO:0007669"/>
    <property type="project" value="InterPro"/>
</dbReference>
<dbReference type="Proteomes" id="UP000288805">
    <property type="component" value="Unassembled WGS sequence"/>
</dbReference>
<keyword evidence="3" id="KW-0805">Transcription regulation</keyword>
<dbReference type="EMBL" id="QGNW01001714">
    <property type="protein sequence ID" value="RVW32478.1"/>
    <property type="molecule type" value="Genomic_DNA"/>
</dbReference>
<name>A0A438DAM5_VITVI</name>
<keyword evidence="6" id="KW-0539">Nucleus</keyword>
<dbReference type="Gene3D" id="1.10.10.60">
    <property type="entry name" value="Homeodomain-like"/>
    <property type="match status" value="1"/>
</dbReference>
<feature type="region of interest" description="Disordered" evidence="7">
    <location>
        <begin position="239"/>
        <end position="264"/>
    </location>
</feature>
<protein>
    <submittedName>
        <fullName evidence="9">Myb family transcription factor PHL7</fullName>
    </submittedName>
</protein>
<dbReference type="PROSITE" id="PS51294">
    <property type="entry name" value="HTH_MYB"/>
    <property type="match status" value="1"/>
</dbReference>
<proteinExistence type="inferred from homology"/>
<dbReference type="InterPro" id="IPR001005">
    <property type="entry name" value="SANT/Myb"/>
</dbReference>
<dbReference type="Pfam" id="PF00249">
    <property type="entry name" value="Myb_DNA-binding"/>
    <property type="match status" value="1"/>
</dbReference>
<keyword evidence="4" id="KW-0175">Coiled coil</keyword>
<accession>A0A438DAM5</accession>
<keyword evidence="5" id="KW-0804">Transcription</keyword>
<sequence>MPSRGQKMKEACQLGGLSQKANPLPSKEANSELAPRVHRHLDFSVPNCCLSWFLLSIILPARLAHAMPGGLGSVSANMGSTRSDGSGKERLRWTQELHDRFEEAVNQLGGADRATPKGILKAMAVPGLTIYHVKSHLQKYRISKFVPESSSRAKFERRSISEMLPNFSTTSGAQLKEALQMQMEVERRLSDQLEVPLHLCSEELEAEIEAQGRFFERIAEEQRNWVSIMKPTKLFSPTSLPSLCEESESNAKESDSDSDSNKTDMQYEGFQAKKPRLMDDHIYPPRFKHAPPSSGSHDPTTMLLPKDNVKLSYPPPAHEISFPWSITACPSPLVPGFL</sequence>
<feature type="domain" description="HTH myb-type" evidence="8">
    <location>
        <begin position="85"/>
        <end position="145"/>
    </location>
</feature>
<evidence type="ECO:0000256" key="6">
    <source>
        <dbReference type="ARBA" id="ARBA00023242"/>
    </source>
</evidence>
<dbReference type="NCBIfam" id="TIGR01557">
    <property type="entry name" value="myb_SHAQKYF"/>
    <property type="match status" value="1"/>
</dbReference>
<comment type="similarity">
    <text evidence="2">Belongs to the MYB-CC family.</text>
</comment>
<gene>
    <name evidence="9" type="primary">PHL7_5</name>
    <name evidence="9" type="ORF">CK203_081249</name>
</gene>
<evidence type="ECO:0000256" key="3">
    <source>
        <dbReference type="ARBA" id="ARBA00023015"/>
    </source>
</evidence>
<dbReference type="InterPro" id="IPR025756">
    <property type="entry name" value="Myb_CC_LHEQLE"/>
</dbReference>
<evidence type="ECO:0000313" key="10">
    <source>
        <dbReference type="Proteomes" id="UP000288805"/>
    </source>
</evidence>
<dbReference type="GO" id="GO:0005634">
    <property type="term" value="C:nucleus"/>
    <property type="evidence" value="ECO:0007669"/>
    <property type="project" value="UniProtKB-SubCell"/>
</dbReference>
<feature type="compositionally biased region" description="Basic and acidic residues" evidence="7">
    <location>
        <begin position="249"/>
        <end position="262"/>
    </location>
</feature>
<evidence type="ECO:0000256" key="5">
    <source>
        <dbReference type="ARBA" id="ARBA00023163"/>
    </source>
</evidence>
<dbReference type="PANTHER" id="PTHR31499">
    <property type="entry name" value="MYB FAMILY TRANSCRIPTION FACTOR PHL11"/>
    <property type="match status" value="1"/>
</dbReference>
<dbReference type="AlphaFoldDB" id="A0A438DAM5"/>